<gene>
    <name evidence="2" type="ORF">MIMGU_mgv1a0064202mg</name>
</gene>
<feature type="non-terminal residue" evidence="2">
    <location>
        <position position="283"/>
    </location>
</feature>
<dbReference type="PANTHER" id="PTHR34145:SF68">
    <property type="entry name" value="FBD DOMAIN-CONTAINING PROTEIN"/>
    <property type="match status" value="1"/>
</dbReference>
<keyword evidence="3" id="KW-1185">Reference proteome</keyword>
<dbReference type="InterPro" id="IPR055357">
    <property type="entry name" value="LRR_At1g61320_AtMIF1"/>
</dbReference>
<dbReference type="STRING" id="4155.A0A022RX50"/>
<feature type="domain" description="F-box" evidence="1">
    <location>
        <begin position="1"/>
        <end position="47"/>
    </location>
</feature>
<accession>A0A022RX50</accession>
<dbReference type="InterPro" id="IPR032675">
    <property type="entry name" value="LRR_dom_sf"/>
</dbReference>
<dbReference type="InterPro" id="IPR036047">
    <property type="entry name" value="F-box-like_dom_sf"/>
</dbReference>
<reference evidence="2 3" key="1">
    <citation type="journal article" date="2013" name="Proc. Natl. Acad. Sci. U.S.A.">
        <title>Fine-scale variation in meiotic recombination in Mimulus inferred from population shotgun sequencing.</title>
        <authorList>
            <person name="Hellsten U."/>
            <person name="Wright K.M."/>
            <person name="Jenkins J."/>
            <person name="Shu S."/>
            <person name="Yuan Y."/>
            <person name="Wessler S.R."/>
            <person name="Schmutz J."/>
            <person name="Willis J.H."/>
            <person name="Rokhsar D.S."/>
        </authorList>
    </citation>
    <scope>NUCLEOTIDE SEQUENCE [LARGE SCALE GENOMIC DNA]</scope>
    <source>
        <strain evidence="3">cv. DUN x IM62</strain>
    </source>
</reference>
<dbReference type="InterPro" id="IPR053772">
    <property type="entry name" value="At1g61320/At1g61330-like"/>
</dbReference>
<organism evidence="2 3">
    <name type="scientific">Erythranthe guttata</name>
    <name type="common">Yellow monkey flower</name>
    <name type="synonym">Mimulus guttatus</name>
    <dbReference type="NCBI Taxonomy" id="4155"/>
    <lineage>
        <taxon>Eukaryota</taxon>
        <taxon>Viridiplantae</taxon>
        <taxon>Streptophyta</taxon>
        <taxon>Embryophyta</taxon>
        <taxon>Tracheophyta</taxon>
        <taxon>Spermatophyta</taxon>
        <taxon>Magnoliopsida</taxon>
        <taxon>eudicotyledons</taxon>
        <taxon>Gunneridae</taxon>
        <taxon>Pentapetalae</taxon>
        <taxon>asterids</taxon>
        <taxon>lamiids</taxon>
        <taxon>Lamiales</taxon>
        <taxon>Phrymaceae</taxon>
        <taxon>Erythranthe</taxon>
    </lineage>
</organism>
<dbReference type="InterPro" id="IPR001810">
    <property type="entry name" value="F-box_dom"/>
</dbReference>
<proteinExistence type="predicted"/>
<dbReference type="Gene3D" id="1.20.1280.50">
    <property type="match status" value="1"/>
</dbReference>
<dbReference type="PANTHER" id="PTHR34145">
    <property type="entry name" value="OS02G0105600 PROTEIN"/>
    <property type="match status" value="1"/>
</dbReference>
<dbReference type="CDD" id="cd22160">
    <property type="entry name" value="F-box_AtFBL13-like"/>
    <property type="match status" value="1"/>
</dbReference>
<dbReference type="EMBL" id="KI630248">
    <property type="protein sequence ID" value="EYU43540.1"/>
    <property type="molecule type" value="Genomic_DNA"/>
</dbReference>
<protein>
    <recommendedName>
        <fullName evidence="1">F-box domain-containing protein</fullName>
    </recommendedName>
</protein>
<sequence length="283" mass="32803">MISQLPDDILTSIISRLSLTEAAATSILSTRWRRLWTHTTRLNFPHFEQQRGSSEKYMKYLQEIKFPNYVKFIDRVLDSYNNDGILTEFSIHMPCLEGANIEKWIEFALSRKVEIIDISMVYFINATKIGSYSFPWPSNTSSLQCVKSLKELTLGAVDLDDRDIELLISNFIFLERLSILRSRKLRNVAIVGHLGLKLKHLEISHARNVESIEICDATSLVSLRCYRLPFTYILRLDNVPRFTEFDTSDQYRNTLADVLPRIPSSIHDQLLQLKLTTAPEFIR</sequence>
<dbReference type="InterPro" id="IPR053781">
    <property type="entry name" value="F-box_AtFBL13-like"/>
</dbReference>
<dbReference type="Gene3D" id="3.80.10.10">
    <property type="entry name" value="Ribonuclease Inhibitor"/>
    <property type="match status" value="1"/>
</dbReference>
<dbReference type="AlphaFoldDB" id="A0A022RX50"/>
<dbReference type="SUPFAM" id="SSF81383">
    <property type="entry name" value="F-box domain"/>
    <property type="match status" value="1"/>
</dbReference>
<dbReference type="Pfam" id="PF23622">
    <property type="entry name" value="LRR_At1g61320_AtMIF1"/>
    <property type="match status" value="1"/>
</dbReference>
<dbReference type="eggNOG" id="ENOG502RYMX">
    <property type="taxonomic scope" value="Eukaryota"/>
</dbReference>
<dbReference type="Proteomes" id="UP000030748">
    <property type="component" value="Unassembled WGS sequence"/>
</dbReference>
<dbReference type="PROSITE" id="PS50181">
    <property type="entry name" value="FBOX"/>
    <property type="match status" value="1"/>
</dbReference>
<dbReference type="SUPFAM" id="SSF52047">
    <property type="entry name" value="RNI-like"/>
    <property type="match status" value="1"/>
</dbReference>
<evidence type="ECO:0000259" key="1">
    <source>
        <dbReference type="PROSITE" id="PS50181"/>
    </source>
</evidence>
<name>A0A022RX50_ERYGU</name>
<dbReference type="Pfam" id="PF00646">
    <property type="entry name" value="F-box"/>
    <property type="match status" value="1"/>
</dbReference>
<evidence type="ECO:0000313" key="3">
    <source>
        <dbReference type="Proteomes" id="UP000030748"/>
    </source>
</evidence>
<evidence type="ECO:0000313" key="2">
    <source>
        <dbReference type="EMBL" id="EYU43540.1"/>
    </source>
</evidence>